<dbReference type="InterPro" id="IPR052527">
    <property type="entry name" value="Metal_cation-efflux_comp"/>
</dbReference>
<dbReference type="GO" id="GO:0004671">
    <property type="term" value="F:protein C-terminal S-isoprenylcysteine carboxyl O-methyltransferase activity"/>
    <property type="evidence" value="ECO:0007669"/>
    <property type="project" value="InterPro"/>
</dbReference>
<dbReference type="InterPro" id="IPR007269">
    <property type="entry name" value="ICMT_MeTrfase"/>
</dbReference>
<feature type="transmembrane region" description="Helical" evidence="5">
    <location>
        <begin position="125"/>
        <end position="158"/>
    </location>
</feature>
<evidence type="ECO:0000313" key="6">
    <source>
        <dbReference type="EMBL" id="MBS4215920.1"/>
    </source>
</evidence>
<sequence length="189" mass="22387">MKDLLPFISFMGFIIFQRATEVFFAKRNEKWMKSKGALEFGIVHYRWIVLMHVLFLLSFSMEKFIFNHGLSSQWLIIFIAFIFSQALRIWALASLGRYWNTKILVLPNADVIRKGPYRFMKHPNYFVVCVEILVIPLLFQAYYTACLFTVLNIMVLAVRIPEEERALGCYSEYDGVFHDCRRFLPKFVK</sequence>
<keyword evidence="2 5" id="KW-0812">Transmembrane</keyword>
<reference evidence="6" key="1">
    <citation type="submission" date="2021-05" db="EMBL/GenBank/DDBJ databases">
        <title>Novel Bacillus species.</title>
        <authorList>
            <person name="Liu G."/>
        </authorList>
    </citation>
    <scope>NUCLEOTIDE SEQUENCE</scope>
    <source>
        <strain evidence="6">FJAT-49825</strain>
    </source>
</reference>
<feature type="transmembrane region" description="Helical" evidence="5">
    <location>
        <begin position="73"/>
        <end position="93"/>
    </location>
</feature>
<keyword evidence="4 5" id="KW-0472">Membrane</keyword>
<comment type="subcellular location">
    <subcellularLocation>
        <location evidence="1">Membrane</location>
        <topology evidence="1">Multi-pass membrane protein</topology>
    </subcellularLocation>
</comment>
<evidence type="ECO:0008006" key="8">
    <source>
        <dbReference type="Google" id="ProtNLM"/>
    </source>
</evidence>
<accession>A0A942U713</accession>
<evidence type="ECO:0000256" key="2">
    <source>
        <dbReference type="ARBA" id="ARBA00022692"/>
    </source>
</evidence>
<evidence type="ECO:0000313" key="7">
    <source>
        <dbReference type="Proteomes" id="UP000679749"/>
    </source>
</evidence>
<comment type="caution">
    <text evidence="6">The sequence shown here is derived from an EMBL/GenBank/DDBJ whole genome shotgun (WGS) entry which is preliminary data.</text>
</comment>
<proteinExistence type="predicted"/>
<evidence type="ECO:0000256" key="1">
    <source>
        <dbReference type="ARBA" id="ARBA00004141"/>
    </source>
</evidence>
<evidence type="ECO:0000256" key="5">
    <source>
        <dbReference type="SAM" id="Phobius"/>
    </source>
</evidence>
<dbReference type="RefSeq" id="WP_213120419.1">
    <property type="nucleotide sequence ID" value="NZ_JAGYPF010000005.1"/>
</dbReference>
<evidence type="ECO:0000256" key="3">
    <source>
        <dbReference type="ARBA" id="ARBA00022989"/>
    </source>
</evidence>
<protein>
    <recommendedName>
        <fullName evidence="8">Isoprenylcysteine carboxyl methyltransferase</fullName>
    </recommendedName>
</protein>
<dbReference type="AlphaFoldDB" id="A0A942U713"/>
<organism evidence="6 7">
    <name type="scientific">Neobacillus rhizophilus</name>
    <dbReference type="NCBI Taxonomy" id="2833579"/>
    <lineage>
        <taxon>Bacteria</taxon>
        <taxon>Bacillati</taxon>
        <taxon>Bacillota</taxon>
        <taxon>Bacilli</taxon>
        <taxon>Bacillales</taxon>
        <taxon>Bacillaceae</taxon>
        <taxon>Neobacillus</taxon>
    </lineage>
</organism>
<dbReference type="GO" id="GO:0016020">
    <property type="term" value="C:membrane"/>
    <property type="evidence" value="ECO:0007669"/>
    <property type="project" value="UniProtKB-SubCell"/>
</dbReference>
<keyword evidence="3 5" id="KW-1133">Transmembrane helix</keyword>
<keyword evidence="7" id="KW-1185">Reference proteome</keyword>
<dbReference type="Proteomes" id="UP000679749">
    <property type="component" value="Unassembled WGS sequence"/>
</dbReference>
<feature type="transmembrane region" description="Helical" evidence="5">
    <location>
        <begin position="43"/>
        <end position="61"/>
    </location>
</feature>
<dbReference type="PANTHER" id="PTHR43847:SF1">
    <property type="entry name" value="BLL3993 PROTEIN"/>
    <property type="match status" value="1"/>
</dbReference>
<dbReference type="Gene3D" id="1.20.120.1630">
    <property type="match status" value="1"/>
</dbReference>
<name>A0A942U713_9BACI</name>
<dbReference type="Pfam" id="PF04140">
    <property type="entry name" value="ICMT"/>
    <property type="match status" value="1"/>
</dbReference>
<dbReference type="EMBL" id="JAGYPF010000005">
    <property type="protein sequence ID" value="MBS4215920.1"/>
    <property type="molecule type" value="Genomic_DNA"/>
</dbReference>
<dbReference type="PANTHER" id="PTHR43847">
    <property type="entry name" value="BLL3993 PROTEIN"/>
    <property type="match status" value="1"/>
</dbReference>
<evidence type="ECO:0000256" key="4">
    <source>
        <dbReference type="ARBA" id="ARBA00023136"/>
    </source>
</evidence>
<gene>
    <name evidence="6" type="ORF">KHA99_26205</name>
</gene>